<evidence type="ECO:0000259" key="1">
    <source>
        <dbReference type="Pfam" id="PF05099"/>
    </source>
</evidence>
<comment type="caution">
    <text evidence="2">The sequence shown here is derived from an EMBL/GenBank/DDBJ whole genome shotgun (WGS) entry which is preliminary data.</text>
</comment>
<organism evidence="2 3">
    <name type="scientific">Kumtagia ephedrae</name>
    <dbReference type="NCBI Taxonomy" id="2116701"/>
    <lineage>
        <taxon>Bacteria</taxon>
        <taxon>Pseudomonadati</taxon>
        <taxon>Pseudomonadota</taxon>
        <taxon>Alphaproteobacteria</taxon>
        <taxon>Hyphomicrobiales</taxon>
        <taxon>Phyllobacteriaceae</taxon>
        <taxon>Kumtagia</taxon>
    </lineage>
</organism>
<feature type="domain" description="Co-chaperone DjlA N-terminal" evidence="1">
    <location>
        <begin position="32"/>
        <end position="138"/>
    </location>
</feature>
<dbReference type="CDD" id="cd07177">
    <property type="entry name" value="terB_like"/>
    <property type="match status" value="1"/>
</dbReference>
<evidence type="ECO:0000313" key="3">
    <source>
        <dbReference type="Proteomes" id="UP000241229"/>
    </source>
</evidence>
<dbReference type="Proteomes" id="UP000241229">
    <property type="component" value="Unassembled WGS sequence"/>
</dbReference>
<keyword evidence="3" id="KW-1185">Reference proteome</keyword>
<proteinExistence type="predicted"/>
<name>A0A2P7SBX6_9HYPH</name>
<dbReference type="EMBL" id="PXYK01000010">
    <property type="protein sequence ID" value="PSJ60024.1"/>
    <property type="molecule type" value="Genomic_DNA"/>
</dbReference>
<dbReference type="InterPro" id="IPR029024">
    <property type="entry name" value="TerB-like"/>
</dbReference>
<dbReference type="OrthoDB" id="8114393at2"/>
<evidence type="ECO:0000313" key="2">
    <source>
        <dbReference type="EMBL" id="PSJ60024.1"/>
    </source>
</evidence>
<dbReference type="Gene3D" id="1.10.3680.10">
    <property type="entry name" value="TerB-like"/>
    <property type="match status" value="1"/>
</dbReference>
<dbReference type="Pfam" id="PF05099">
    <property type="entry name" value="TerB"/>
    <property type="match status" value="1"/>
</dbReference>
<gene>
    <name evidence="2" type="ORF">C7I84_12030</name>
</gene>
<dbReference type="AlphaFoldDB" id="A0A2P7SBX6"/>
<reference evidence="2 3" key="1">
    <citation type="submission" date="2018-03" db="EMBL/GenBank/DDBJ databases">
        <title>The draft genome of Mesorhizobium sp. 6GN-30.</title>
        <authorList>
            <person name="Liu L."/>
            <person name="Li L."/>
            <person name="Wang T."/>
            <person name="Zhang X."/>
            <person name="Liang L."/>
        </authorList>
    </citation>
    <scope>NUCLEOTIDE SEQUENCE [LARGE SCALE GENOMIC DNA]</scope>
    <source>
        <strain evidence="2 3">6GN30</strain>
    </source>
</reference>
<accession>A0A2P7SBX6</accession>
<sequence>MAMGLLARVRTIFEGDPGVRKVADDPALTAELLLLFRMILADGVVSDSELETFRRICREGFGIGEDSIDGVVEFLNDFGYETSGTQALSLFQELDLDRRKLLARHMADIAKADHKLAEKEVRLLRRTLELLGLSPVDVVKDQT</sequence>
<dbReference type="InterPro" id="IPR007791">
    <property type="entry name" value="DjlA_N"/>
</dbReference>
<dbReference type="SUPFAM" id="SSF158682">
    <property type="entry name" value="TerB-like"/>
    <property type="match status" value="1"/>
</dbReference>
<dbReference type="RefSeq" id="WP_106772438.1">
    <property type="nucleotide sequence ID" value="NZ_PXYK01000010.1"/>
</dbReference>
<protein>
    <recommendedName>
        <fullName evidence="1">Co-chaperone DjlA N-terminal domain-containing protein</fullName>
    </recommendedName>
</protein>